<evidence type="ECO:0000256" key="1">
    <source>
        <dbReference type="SAM" id="SignalP"/>
    </source>
</evidence>
<dbReference type="Gene3D" id="3.10.620.30">
    <property type="match status" value="1"/>
</dbReference>
<feature type="chain" id="PRO_5003300163" description="Transglutaminase-like domain-containing protein" evidence="1">
    <location>
        <begin position="24"/>
        <end position="516"/>
    </location>
</feature>
<name>F3PX24_9BACE</name>
<evidence type="ECO:0008006" key="4">
    <source>
        <dbReference type="Google" id="ProtNLM"/>
    </source>
</evidence>
<dbReference type="Proteomes" id="UP000003416">
    <property type="component" value="Unassembled WGS sequence"/>
</dbReference>
<protein>
    <recommendedName>
        <fullName evidence="4">Transglutaminase-like domain-containing protein</fullName>
    </recommendedName>
</protein>
<dbReference type="HOGENOM" id="CLU_042245_0_0_10"/>
<dbReference type="AlphaFoldDB" id="F3PX24"/>
<organism evidence="2 3">
    <name type="scientific">Bacteroides fluxus YIT 12057</name>
    <dbReference type="NCBI Taxonomy" id="763034"/>
    <lineage>
        <taxon>Bacteria</taxon>
        <taxon>Pseudomonadati</taxon>
        <taxon>Bacteroidota</taxon>
        <taxon>Bacteroidia</taxon>
        <taxon>Bacteroidales</taxon>
        <taxon>Bacteroidaceae</taxon>
        <taxon>Bacteroides</taxon>
    </lineage>
</organism>
<reference evidence="2 3" key="1">
    <citation type="submission" date="2011-02" db="EMBL/GenBank/DDBJ databases">
        <authorList>
            <person name="Weinstock G."/>
            <person name="Sodergren E."/>
            <person name="Clifton S."/>
            <person name="Fulton L."/>
            <person name="Fulton B."/>
            <person name="Courtney L."/>
            <person name="Fronick C."/>
            <person name="Harrison M."/>
            <person name="Strong C."/>
            <person name="Farmer C."/>
            <person name="Delahaunty K."/>
            <person name="Markovic C."/>
            <person name="Hall O."/>
            <person name="Minx P."/>
            <person name="Tomlinson C."/>
            <person name="Mitreva M."/>
            <person name="Hou S."/>
            <person name="Chen J."/>
            <person name="Wollam A."/>
            <person name="Pepin K.H."/>
            <person name="Johnson M."/>
            <person name="Bhonagiri V."/>
            <person name="Zhang X."/>
            <person name="Suruliraj S."/>
            <person name="Warren W."/>
            <person name="Chinwalla A."/>
            <person name="Mardis E.R."/>
            <person name="Wilson R.K."/>
        </authorList>
    </citation>
    <scope>NUCLEOTIDE SEQUENCE [LARGE SCALE GENOMIC DNA]</scope>
    <source>
        <strain evidence="2 3">YIT 12057</strain>
    </source>
</reference>
<feature type="signal peptide" evidence="1">
    <location>
        <begin position="1"/>
        <end position="23"/>
    </location>
</feature>
<gene>
    <name evidence="2" type="ORF">HMPREF9446_03312</name>
</gene>
<proteinExistence type="predicted"/>
<keyword evidence="1" id="KW-0732">Signal</keyword>
<accession>F3PX24</accession>
<dbReference type="EMBL" id="AFBN01000096">
    <property type="protein sequence ID" value="EGF52103.1"/>
    <property type="molecule type" value="Genomic_DNA"/>
</dbReference>
<keyword evidence="3" id="KW-1185">Reference proteome</keyword>
<dbReference type="eggNOG" id="COG1305">
    <property type="taxonomic scope" value="Bacteria"/>
</dbReference>
<evidence type="ECO:0000313" key="2">
    <source>
        <dbReference type="EMBL" id="EGF52103.1"/>
    </source>
</evidence>
<dbReference type="RefSeq" id="WP_009126531.1">
    <property type="nucleotide sequence ID" value="NZ_GL882689.1"/>
</dbReference>
<dbReference type="STRING" id="763034.HMPREF9446_03312"/>
<comment type="caution">
    <text evidence="2">The sequence shown here is derived from an EMBL/GenBank/DDBJ whole genome shotgun (WGS) entry which is preliminary data.</text>
</comment>
<evidence type="ECO:0000313" key="3">
    <source>
        <dbReference type="Proteomes" id="UP000003416"/>
    </source>
</evidence>
<dbReference type="GeneID" id="86050706"/>
<sequence>MNKMKGLSVVCVACFLSAMPLCAQDIEKEFEEFEKKQQAEFEEFKNKADAEFETFLRETWKKYDAFAPVPAPVRPEPPKPVIFDKARPAMPPVAVKPGALKIPEAPVPAVGGKVAVDPKHPDLPAIQDKPAPGVYVPGKPYTPVVVKVPVVKPDRSVHRTPVEFYGTDFEVATEVIDHFSLSGDKEANVADAWKELCQKDYEQLVSDCMTLKKEKKLSDWAYLLLTKRIGEQLYGKDRTNDVVFLQMFLLCKSGYKVRLAKIDDGLKLMIATAGTVYGTPYLKMEDGDKYYVFEPDPKGSKSLYTYRQNFADAKNLVCLNIEGIPAFAMEEQDRTLSLAGNELKVQTVVNKNLIDFYLDYPQCDVVIHYKTPMSEELRASLYPQLKKAIEGKSQKDAANLLLNFVQTAFQYKTDGEQFGYEKPNFPDETFYYPYCDCEDRAMLYSTLVKELMGLDTILLDYPNHIASAVRFTEEIPGDYVQLEDGTEYLICDPTYIGAPIGTCMDQYKNVAPEVIY</sequence>